<evidence type="ECO:0000313" key="2">
    <source>
        <dbReference type="Proteomes" id="UP000589292"/>
    </source>
</evidence>
<keyword evidence="2" id="KW-1185">Reference proteome</keyword>
<gene>
    <name evidence="1" type="ORF">FG486_01215</name>
</gene>
<evidence type="ECO:0008006" key="3">
    <source>
        <dbReference type="Google" id="ProtNLM"/>
    </source>
</evidence>
<comment type="caution">
    <text evidence="1">The sequence shown here is derived from an EMBL/GenBank/DDBJ whole genome shotgun (WGS) entry which is preliminary data.</text>
</comment>
<dbReference type="RefSeq" id="WP_181266132.1">
    <property type="nucleotide sequence ID" value="NZ_BAAAGB010000002.1"/>
</dbReference>
<name>A0A7V8RAM0_9SPHN</name>
<evidence type="ECO:0000313" key="1">
    <source>
        <dbReference type="EMBL" id="MBA1372943.1"/>
    </source>
</evidence>
<proteinExistence type="predicted"/>
<protein>
    <recommendedName>
        <fullName evidence="3">DUF937 domain-containing protein</fullName>
    </recommendedName>
</protein>
<dbReference type="Proteomes" id="UP000589292">
    <property type="component" value="Unassembled WGS sequence"/>
</dbReference>
<dbReference type="EMBL" id="VDES01000001">
    <property type="protein sequence ID" value="MBA1372943.1"/>
    <property type="molecule type" value="Genomic_DNA"/>
</dbReference>
<accession>A0A7V8RAM0</accession>
<sequence length="105" mass="10642">MDFLNNIVGQLGGTDKIASLAEQVGLSEAQVQAAMAALGKAAPQPGDTAASAAQSTGLPLDKLQDLLAQVGGEDALKKIGGFLDRDGDGNPVNDIMGFAKKFTGQ</sequence>
<dbReference type="AlphaFoldDB" id="A0A7V8RAM0"/>
<reference evidence="1 2" key="1">
    <citation type="journal article" date="1994" name="Int. J. Syst. Bacteriol.">
        <title>Phylogenetic positions of novel aerobic, bacteriochlorophyll a-containing bacteria and description of Roseococcus thiosulfatophilus gen. nov., sp. nov., Erythromicrobium ramosum gen. nov., sp. nov., and Erythrobacter litoralis sp. nov.</title>
        <authorList>
            <person name="Yurkov V."/>
            <person name="Stackebrandt E."/>
            <person name="Holmes A."/>
            <person name="Fuerst J.A."/>
            <person name="Hugenholtz P."/>
            <person name="Golecki J."/>
            <person name="Gad'on N."/>
            <person name="Gorlenko V.M."/>
            <person name="Kompantseva E.I."/>
            <person name="Drews G."/>
        </authorList>
    </citation>
    <scope>NUCLEOTIDE SEQUENCE [LARGE SCALE GENOMIC DNA]</scope>
    <source>
        <strain evidence="1 2">KR-99</strain>
    </source>
</reference>
<organism evidence="1 2">
    <name type="scientific">Sphingomonas ursincola</name>
    <dbReference type="NCBI Taxonomy" id="56361"/>
    <lineage>
        <taxon>Bacteria</taxon>
        <taxon>Pseudomonadati</taxon>
        <taxon>Pseudomonadota</taxon>
        <taxon>Alphaproteobacteria</taxon>
        <taxon>Sphingomonadales</taxon>
        <taxon>Sphingomonadaceae</taxon>
        <taxon>Sphingomonas</taxon>
    </lineage>
</organism>